<evidence type="ECO:0000313" key="3">
    <source>
        <dbReference type="Proteomes" id="UP001501161"/>
    </source>
</evidence>
<dbReference type="SMART" id="SM00530">
    <property type="entry name" value="HTH_XRE"/>
    <property type="match status" value="1"/>
</dbReference>
<dbReference type="Proteomes" id="UP001501161">
    <property type="component" value="Unassembled WGS sequence"/>
</dbReference>
<dbReference type="Pfam" id="PF01381">
    <property type="entry name" value="HTH_3"/>
    <property type="match status" value="1"/>
</dbReference>
<dbReference type="EMBL" id="BAAAMQ010000015">
    <property type="protein sequence ID" value="GAA2115049.1"/>
    <property type="molecule type" value="Genomic_DNA"/>
</dbReference>
<evidence type="ECO:0000313" key="2">
    <source>
        <dbReference type="EMBL" id="GAA2115049.1"/>
    </source>
</evidence>
<protein>
    <recommendedName>
        <fullName evidence="1">HTH cro/C1-type domain-containing protein</fullName>
    </recommendedName>
</protein>
<name>A0ABP5JAS7_9ACTN</name>
<gene>
    <name evidence="2" type="ORF">GCM10009726_33700</name>
</gene>
<dbReference type="SUPFAM" id="SSF47413">
    <property type="entry name" value="lambda repressor-like DNA-binding domains"/>
    <property type="match status" value="1"/>
</dbReference>
<dbReference type="Gene3D" id="1.10.260.40">
    <property type="entry name" value="lambda repressor-like DNA-binding domains"/>
    <property type="match status" value="1"/>
</dbReference>
<dbReference type="InterPro" id="IPR001387">
    <property type="entry name" value="Cro/C1-type_HTH"/>
</dbReference>
<evidence type="ECO:0000259" key="1">
    <source>
        <dbReference type="PROSITE" id="PS50943"/>
    </source>
</evidence>
<feature type="domain" description="HTH cro/C1-type" evidence="1">
    <location>
        <begin position="39"/>
        <end position="93"/>
    </location>
</feature>
<dbReference type="InterPro" id="IPR010982">
    <property type="entry name" value="Lambda_DNA-bd_dom_sf"/>
</dbReference>
<reference evidence="3" key="1">
    <citation type="journal article" date="2019" name="Int. J. Syst. Evol. Microbiol.">
        <title>The Global Catalogue of Microorganisms (GCM) 10K type strain sequencing project: providing services to taxonomists for standard genome sequencing and annotation.</title>
        <authorList>
            <consortium name="The Broad Institute Genomics Platform"/>
            <consortium name="The Broad Institute Genome Sequencing Center for Infectious Disease"/>
            <person name="Wu L."/>
            <person name="Ma J."/>
        </authorList>
    </citation>
    <scope>NUCLEOTIDE SEQUENCE [LARGE SCALE GENOMIC DNA]</scope>
    <source>
        <strain evidence="3">JCM 13813</strain>
    </source>
</reference>
<keyword evidence="3" id="KW-1185">Reference proteome</keyword>
<organism evidence="2 3">
    <name type="scientific">Nocardioides furvisabuli</name>
    <dbReference type="NCBI Taxonomy" id="375542"/>
    <lineage>
        <taxon>Bacteria</taxon>
        <taxon>Bacillati</taxon>
        <taxon>Actinomycetota</taxon>
        <taxon>Actinomycetes</taxon>
        <taxon>Propionibacteriales</taxon>
        <taxon>Nocardioidaceae</taxon>
        <taxon>Nocardioides</taxon>
    </lineage>
</organism>
<sequence>MHVEAAETEKDWAQMDGWTADEVAFYLMGPFDGEVPGLVRRIRRILDVSQRGLAAALGVSQSVVARWETGRTSPRASVVQRLLRLAGLRVSFHDEESGEVVEPMRDDGARDRANRRYPAHVDLRVAGWWMPRGTECTADVLLWRRISRERRNPAIRYRTSPSLRAIHRLLSGTPDDHPSVIQLVAEAEHLDDVRERRRRQILQASPWLRPPPAWLTA</sequence>
<comment type="caution">
    <text evidence="2">The sequence shown here is derived from an EMBL/GenBank/DDBJ whole genome shotgun (WGS) entry which is preliminary data.</text>
</comment>
<accession>A0ABP5JAS7</accession>
<dbReference type="PROSITE" id="PS50943">
    <property type="entry name" value="HTH_CROC1"/>
    <property type="match status" value="1"/>
</dbReference>
<proteinExistence type="predicted"/>
<dbReference type="CDD" id="cd00093">
    <property type="entry name" value="HTH_XRE"/>
    <property type="match status" value="1"/>
</dbReference>